<keyword evidence="3" id="KW-0805">Transcription regulation</keyword>
<evidence type="ECO:0000256" key="1">
    <source>
        <dbReference type="ARBA" id="ARBA00004123"/>
    </source>
</evidence>
<accession>A0A6A6UR31</accession>
<feature type="domain" description="Xylanolytic transcriptional activator regulatory" evidence="6">
    <location>
        <begin position="37"/>
        <end position="273"/>
    </location>
</feature>
<evidence type="ECO:0000313" key="8">
    <source>
        <dbReference type="Proteomes" id="UP000799302"/>
    </source>
</evidence>
<organism evidence="7 8">
    <name type="scientific">Microthyrium microscopicum</name>
    <dbReference type="NCBI Taxonomy" id="703497"/>
    <lineage>
        <taxon>Eukaryota</taxon>
        <taxon>Fungi</taxon>
        <taxon>Dikarya</taxon>
        <taxon>Ascomycota</taxon>
        <taxon>Pezizomycotina</taxon>
        <taxon>Dothideomycetes</taxon>
        <taxon>Dothideomycetes incertae sedis</taxon>
        <taxon>Microthyriales</taxon>
        <taxon>Microthyriaceae</taxon>
        <taxon>Microthyrium</taxon>
    </lineage>
</organism>
<dbReference type="Pfam" id="PF04082">
    <property type="entry name" value="Fungal_trans"/>
    <property type="match status" value="1"/>
</dbReference>
<dbReference type="PANTHER" id="PTHR47338:SF20">
    <property type="entry name" value="ZN(II)2CYS6 TRANSCRIPTION FACTOR (EUROFUNG)"/>
    <property type="match status" value="1"/>
</dbReference>
<dbReference type="AlphaFoldDB" id="A0A6A6UR31"/>
<evidence type="ECO:0000259" key="6">
    <source>
        <dbReference type="Pfam" id="PF04082"/>
    </source>
</evidence>
<evidence type="ECO:0000256" key="4">
    <source>
        <dbReference type="ARBA" id="ARBA00023163"/>
    </source>
</evidence>
<dbReference type="CDD" id="cd12148">
    <property type="entry name" value="fungal_TF_MHR"/>
    <property type="match status" value="1"/>
</dbReference>
<evidence type="ECO:0000256" key="5">
    <source>
        <dbReference type="ARBA" id="ARBA00023242"/>
    </source>
</evidence>
<dbReference type="InterPro" id="IPR050815">
    <property type="entry name" value="TF_fung"/>
</dbReference>
<protein>
    <recommendedName>
        <fullName evidence="6">Xylanolytic transcriptional activator regulatory domain-containing protein</fullName>
    </recommendedName>
</protein>
<dbReference type="GO" id="GO:0006351">
    <property type="term" value="P:DNA-templated transcription"/>
    <property type="evidence" value="ECO:0007669"/>
    <property type="project" value="InterPro"/>
</dbReference>
<comment type="subcellular location">
    <subcellularLocation>
        <location evidence="1">Nucleus</location>
    </subcellularLocation>
</comment>
<dbReference type="GO" id="GO:0003677">
    <property type="term" value="F:DNA binding"/>
    <property type="evidence" value="ECO:0007669"/>
    <property type="project" value="InterPro"/>
</dbReference>
<evidence type="ECO:0000313" key="7">
    <source>
        <dbReference type="EMBL" id="KAF2673857.1"/>
    </source>
</evidence>
<evidence type="ECO:0000256" key="3">
    <source>
        <dbReference type="ARBA" id="ARBA00023015"/>
    </source>
</evidence>
<keyword evidence="2" id="KW-0479">Metal-binding</keyword>
<dbReference type="GO" id="GO:0005634">
    <property type="term" value="C:nucleus"/>
    <property type="evidence" value="ECO:0007669"/>
    <property type="project" value="UniProtKB-SubCell"/>
</dbReference>
<keyword evidence="8" id="KW-1185">Reference proteome</keyword>
<dbReference type="OrthoDB" id="3862662at2759"/>
<dbReference type="EMBL" id="MU004231">
    <property type="protein sequence ID" value="KAF2673857.1"/>
    <property type="molecule type" value="Genomic_DNA"/>
</dbReference>
<dbReference type="Proteomes" id="UP000799302">
    <property type="component" value="Unassembled WGS sequence"/>
</dbReference>
<dbReference type="InterPro" id="IPR007219">
    <property type="entry name" value="XnlR_reg_dom"/>
</dbReference>
<proteinExistence type="predicted"/>
<dbReference type="GO" id="GO:0000981">
    <property type="term" value="F:DNA-binding transcription factor activity, RNA polymerase II-specific"/>
    <property type="evidence" value="ECO:0007669"/>
    <property type="project" value="InterPro"/>
</dbReference>
<evidence type="ECO:0000256" key="2">
    <source>
        <dbReference type="ARBA" id="ARBA00022723"/>
    </source>
</evidence>
<gene>
    <name evidence="7" type="ORF">BT63DRAFT_168588</name>
</gene>
<dbReference type="GO" id="GO:0008270">
    <property type="term" value="F:zinc ion binding"/>
    <property type="evidence" value="ECO:0007669"/>
    <property type="project" value="InterPro"/>
</dbReference>
<keyword evidence="5" id="KW-0539">Nucleus</keyword>
<reference evidence="7" key="1">
    <citation type="journal article" date="2020" name="Stud. Mycol.">
        <title>101 Dothideomycetes genomes: a test case for predicting lifestyles and emergence of pathogens.</title>
        <authorList>
            <person name="Haridas S."/>
            <person name="Albert R."/>
            <person name="Binder M."/>
            <person name="Bloem J."/>
            <person name="Labutti K."/>
            <person name="Salamov A."/>
            <person name="Andreopoulos B."/>
            <person name="Baker S."/>
            <person name="Barry K."/>
            <person name="Bills G."/>
            <person name="Bluhm B."/>
            <person name="Cannon C."/>
            <person name="Castanera R."/>
            <person name="Culley D."/>
            <person name="Daum C."/>
            <person name="Ezra D."/>
            <person name="Gonzalez J."/>
            <person name="Henrissat B."/>
            <person name="Kuo A."/>
            <person name="Liang C."/>
            <person name="Lipzen A."/>
            <person name="Lutzoni F."/>
            <person name="Magnuson J."/>
            <person name="Mondo S."/>
            <person name="Nolan M."/>
            <person name="Ohm R."/>
            <person name="Pangilinan J."/>
            <person name="Park H.-J."/>
            <person name="Ramirez L."/>
            <person name="Alfaro M."/>
            <person name="Sun H."/>
            <person name="Tritt A."/>
            <person name="Yoshinaga Y."/>
            <person name="Zwiers L.-H."/>
            <person name="Turgeon B."/>
            <person name="Goodwin S."/>
            <person name="Spatafora J."/>
            <person name="Crous P."/>
            <person name="Grigoriev I."/>
        </authorList>
    </citation>
    <scope>NUCLEOTIDE SEQUENCE</scope>
    <source>
        <strain evidence="7">CBS 115976</strain>
    </source>
</reference>
<dbReference type="PANTHER" id="PTHR47338">
    <property type="entry name" value="ZN(II)2CYS6 TRANSCRIPTION FACTOR (EUROFUNG)-RELATED"/>
    <property type="match status" value="1"/>
</dbReference>
<keyword evidence="4" id="KW-0804">Transcription</keyword>
<sequence>MDYRVFKHSHMQLPKNSWTASPVLLDFIGDPVSLALEYWEKVHWWLPIISKKRFHAHALNPLVPRGVDTVLLLSAMKLILWHPDPITRPDAEYMAIRHAFVEAESAGVLTLQLLQAKILITVYEFGHAIYPAAYLSVGSCARYGAALGVNLCLESTDLAISPEAALEVEEKKRAWWAVLLLDRTMQLGNPTQMLCTEEPASASYLPVDDASYEAGIITSEPFRASSPASIEMGMLARMCQATYLLGRVLRFQARNNEHEDDEMRQSEKVQLDRTLRSLLNLLYVEGSVKRLPVCAQSSICYSALIALHDPDAKRADSEYFDLTMEFLKPVVNEMTWASGVWFNDRLVSIADASPFLLFWAYQAITIYRRLEGQYGYEAQQHMLLMNEKLRVMSLRWKAGEAYLQILKAREITMM</sequence>
<name>A0A6A6UR31_9PEZI</name>